<keyword evidence="3" id="KW-0539">Nucleus</keyword>
<protein>
    <submittedName>
        <fullName evidence="7">Uncharacterized protein LOC117209158</fullName>
    </submittedName>
</protein>
<dbReference type="RefSeq" id="XP_033306735.1">
    <property type="nucleotide sequence ID" value="XM_033450844.1"/>
</dbReference>
<evidence type="ECO:0000256" key="1">
    <source>
        <dbReference type="ARBA" id="ARBA00004123"/>
    </source>
</evidence>
<evidence type="ECO:0000313" key="6">
    <source>
        <dbReference type="Proteomes" id="UP000515164"/>
    </source>
</evidence>
<dbReference type="InterPro" id="IPR033316">
    <property type="entry name" value="RBBP8-like"/>
</dbReference>
<dbReference type="Proteomes" id="UP000515164">
    <property type="component" value="Unplaced"/>
</dbReference>
<feature type="domain" description="DNA endonuclease activator Ctp1 C-terminal" evidence="5">
    <location>
        <begin position="442"/>
        <end position="478"/>
    </location>
</feature>
<dbReference type="GO" id="GO:0003684">
    <property type="term" value="F:damaged DNA binding"/>
    <property type="evidence" value="ECO:0007669"/>
    <property type="project" value="TreeGrafter"/>
</dbReference>
<reference evidence="7" key="1">
    <citation type="submission" date="2025-08" db="UniProtKB">
        <authorList>
            <consortium name="RefSeq"/>
        </authorList>
    </citation>
    <scope>IDENTIFICATION</scope>
    <source>
        <tissue evidence="7">Muscle</tissue>
    </source>
</reference>
<comment type="subcellular location">
    <subcellularLocation>
        <location evidence="1">Nucleus</location>
    </subcellularLocation>
</comment>
<dbReference type="InterPro" id="IPR013882">
    <property type="entry name" value="Ctp1_C"/>
</dbReference>
<dbReference type="GeneID" id="117209158"/>
<feature type="region of interest" description="Disordered" evidence="4">
    <location>
        <begin position="461"/>
        <end position="483"/>
    </location>
</feature>
<proteinExistence type="predicted"/>
<dbReference type="AlphaFoldDB" id="A0A6P8MWZ9"/>
<dbReference type="KEGG" id="bbif:117209158"/>
<organism evidence="6 7">
    <name type="scientific">Bombus bifarius</name>
    <dbReference type="NCBI Taxonomy" id="103933"/>
    <lineage>
        <taxon>Eukaryota</taxon>
        <taxon>Metazoa</taxon>
        <taxon>Ecdysozoa</taxon>
        <taxon>Arthropoda</taxon>
        <taxon>Hexapoda</taxon>
        <taxon>Insecta</taxon>
        <taxon>Pterygota</taxon>
        <taxon>Neoptera</taxon>
        <taxon>Endopterygota</taxon>
        <taxon>Hymenoptera</taxon>
        <taxon>Apocrita</taxon>
        <taxon>Aculeata</taxon>
        <taxon>Apoidea</taxon>
        <taxon>Anthophila</taxon>
        <taxon>Apidae</taxon>
        <taxon>Bombus</taxon>
        <taxon>Pyrobombus</taxon>
    </lineage>
</organism>
<evidence type="ECO:0000313" key="7">
    <source>
        <dbReference type="RefSeq" id="XP_033306735.1"/>
    </source>
</evidence>
<evidence type="ECO:0000256" key="4">
    <source>
        <dbReference type="SAM" id="MobiDB-lite"/>
    </source>
</evidence>
<name>A0A6P8MWZ9_9HYME</name>
<gene>
    <name evidence="7" type="primary">LOC117209158</name>
</gene>
<keyword evidence="2" id="KW-0227">DNA damage</keyword>
<dbReference type="Pfam" id="PF08573">
    <property type="entry name" value="SAE2"/>
    <property type="match status" value="1"/>
</dbReference>
<accession>A0A6P8MWZ9</accession>
<sequence length="483" mass="56006">MALSDVLQFDCSIENEIAQNALKNFTRMLGKAFEQYKKLWNEYLKLQKYCGNITNIADFKIPCELFESDIFSNKDVIKPANNQVLKNTKIFPHEDINCDNNFRNCDYISNVDNAVLIDRSVKCQIQEDKLLKSPILKNEMNLCLPIKTDISSLTNLKSDIMQNPLSQDSKENECSIIENSNDEINTSINTTNTKMSKKLGVSKSYNVDTTLLKNGKNHRQSKLVLLEDEQSTDIVTQKKHNRSDFLTAHVSPRKGIREQFKNYNNSIEEDVIQNSPNKRIKLSSKMRSLKLKRKTPKKEINQHSLDRHLLPLQKSVQENRTHLITEPKIFDFCNENVNSNDKTQKNFNSAKEETDSNSSSDKTFCTLGELLQEHSPCNINKLKENVPKTKSVRRTLMNSFDMLPAKEYIFDKSPKKKSERAQMNGVSCWQCKQYYTSLGLSEEEIRMRQNKCSRHRTKYNERNETPEDFWNPLFPDTTSDSSY</sequence>
<evidence type="ECO:0000259" key="5">
    <source>
        <dbReference type="Pfam" id="PF08573"/>
    </source>
</evidence>
<dbReference type="PANTHER" id="PTHR15107:SF0">
    <property type="entry name" value="DNA ENDONUCLEASE ACTIVATOR CTP1 C-TERMINAL DOMAIN-CONTAINING PROTEIN"/>
    <property type="match status" value="1"/>
</dbReference>
<evidence type="ECO:0000256" key="2">
    <source>
        <dbReference type="ARBA" id="ARBA00022763"/>
    </source>
</evidence>
<dbReference type="GO" id="GO:0010792">
    <property type="term" value="P:DNA double-strand break processing involved in repair via single-strand annealing"/>
    <property type="evidence" value="ECO:0007669"/>
    <property type="project" value="TreeGrafter"/>
</dbReference>
<dbReference type="GO" id="GO:0005634">
    <property type="term" value="C:nucleus"/>
    <property type="evidence" value="ECO:0007669"/>
    <property type="project" value="UniProtKB-SubCell"/>
</dbReference>
<keyword evidence="6" id="KW-1185">Reference proteome</keyword>
<dbReference type="PANTHER" id="PTHR15107">
    <property type="entry name" value="RETINOBLASTOMA BINDING PROTEIN 8"/>
    <property type="match status" value="1"/>
</dbReference>
<evidence type="ECO:0000256" key="3">
    <source>
        <dbReference type="ARBA" id="ARBA00023242"/>
    </source>
</evidence>